<dbReference type="KEGG" id="bcai:K788_0000763"/>
<dbReference type="GeneID" id="69971878"/>
<protein>
    <submittedName>
        <fullName evidence="1">Uncharacterized protein</fullName>
    </submittedName>
</protein>
<accession>A0A0P0RHF0</accession>
<dbReference type="AlphaFoldDB" id="A0A0P0RHF0"/>
<dbReference type="RefSeq" id="WP_233451416.1">
    <property type="nucleotide sequence ID" value="NZ_CP012747.1"/>
</dbReference>
<dbReference type="EMBL" id="CP012747">
    <property type="protein sequence ID" value="ALL68128.1"/>
    <property type="molecule type" value="Genomic_DNA"/>
</dbReference>
<name>A0A0P0RHF0_9BURK</name>
<proteinExistence type="predicted"/>
<evidence type="ECO:0000313" key="1">
    <source>
        <dbReference type="EMBL" id="ALL68128.1"/>
    </source>
</evidence>
<dbReference type="Proteomes" id="UP000019146">
    <property type="component" value="Chromosome 2"/>
</dbReference>
<sequence>MMNTLTIKDLSVNETLDRAALANVRGGIGRTPPQIAAWELSGKPATWQGLVLGDDGRLHPPAP</sequence>
<organism evidence="1 2">
    <name type="scientific">Paraburkholderia caribensis MBA4</name>
    <dbReference type="NCBI Taxonomy" id="1323664"/>
    <lineage>
        <taxon>Bacteria</taxon>
        <taxon>Pseudomonadati</taxon>
        <taxon>Pseudomonadota</taxon>
        <taxon>Betaproteobacteria</taxon>
        <taxon>Burkholderiales</taxon>
        <taxon>Burkholderiaceae</taxon>
        <taxon>Paraburkholderia</taxon>
    </lineage>
</organism>
<evidence type="ECO:0000313" key="2">
    <source>
        <dbReference type="Proteomes" id="UP000019146"/>
    </source>
</evidence>
<gene>
    <name evidence="1" type="ORF">K788_0000763</name>
</gene>
<reference evidence="1 2" key="1">
    <citation type="journal article" date="2014" name="Genome Announc.">
        <title>Draft Genome Sequence of the Haloacid-Degrading Burkholderia caribensis Strain MBA4.</title>
        <authorList>
            <person name="Pan Y."/>
            <person name="Kong K.F."/>
            <person name="Tsang J.S."/>
        </authorList>
    </citation>
    <scope>NUCLEOTIDE SEQUENCE [LARGE SCALE GENOMIC DNA]</scope>
    <source>
        <strain evidence="1 2">MBA4</strain>
    </source>
</reference>